<accession>A0A1D1ZD85</accession>
<dbReference type="AlphaFoldDB" id="A0A1D1ZD85"/>
<proteinExistence type="predicted"/>
<feature type="non-terminal residue" evidence="2">
    <location>
        <position position="1"/>
    </location>
</feature>
<organism evidence="2">
    <name type="scientific">Anthurium amnicola</name>
    <dbReference type="NCBI Taxonomy" id="1678845"/>
    <lineage>
        <taxon>Eukaryota</taxon>
        <taxon>Viridiplantae</taxon>
        <taxon>Streptophyta</taxon>
        <taxon>Embryophyta</taxon>
        <taxon>Tracheophyta</taxon>
        <taxon>Spermatophyta</taxon>
        <taxon>Magnoliopsida</taxon>
        <taxon>Liliopsida</taxon>
        <taxon>Araceae</taxon>
        <taxon>Pothoideae</taxon>
        <taxon>Potheae</taxon>
        <taxon>Anthurium</taxon>
    </lineage>
</organism>
<dbReference type="EMBL" id="GDJX01003076">
    <property type="protein sequence ID" value="JAT64860.1"/>
    <property type="molecule type" value="Transcribed_RNA"/>
</dbReference>
<gene>
    <name evidence="2" type="ORF">g.11051</name>
</gene>
<evidence type="ECO:0000256" key="1">
    <source>
        <dbReference type="SAM" id="MobiDB-lite"/>
    </source>
</evidence>
<feature type="compositionally biased region" description="Basic and acidic residues" evidence="1">
    <location>
        <begin position="101"/>
        <end position="111"/>
    </location>
</feature>
<feature type="compositionally biased region" description="Low complexity" evidence="1">
    <location>
        <begin position="76"/>
        <end position="88"/>
    </location>
</feature>
<protein>
    <submittedName>
        <fullName evidence="2">Uncharacterized protein</fullName>
    </submittedName>
</protein>
<feature type="region of interest" description="Disordered" evidence="1">
    <location>
        <begin position="1"/>
        <end position="111"/>
    </location>
</feature>
<reference evidence="2" key="1">
    <citation type="submission" date="2015-07" db="EMBL/GenBank/DDBJ databases">
        <title>Transcriptome Assembly of Anthurium amnicola.</title>
        <authorList>
            <person name="Suzuki J."/>
        </authorList>
    </citation>
    <scope>NUCLEOTIDE SEQUENCE</scope>
</reference>
<evidence type="ECO:0000313" key="2">
    <source>
        <dbReference type="EMBL" id="JAT64860.1"/>
    </source>
</evidence>
<name>A0A1D1ZD85_9ARAE</name>
<sequence length="111" mass="11451">VSGLATGSCLHKNRRDRVTFSTKQRESAGLRKARASSKRENGVAVDDPGVRRGGGSGSCPPLDAPGAEARADADRGPGLAAAAAGHGHPSLRRLPAPGYLLEERAPPDVYV</sequence>